<accession>A0ABZ0CXI7</accession>
<evidence type="ECO:0000313" key="3">
    <source>
        <dbReference type="Proteomes" id="UP001303946"/>
    </source>
</evidence>
<protein>
    <submittedName>
        <fullName evidence="2">Serine kinase</fullName>
    </submittedName>
</protein>
<reference evidence="2 3" key="1">
    <citation type="submission" date="2023-10" db="EMBL/GenBank/DDBJ databases">
        <title>Bacteria for the degradation of biodegradable plastic PBAT(Polybutylene adipate terephthalate).</title>
        <authorList>
            <person name="Weon H.-Y."/>
            <person name="Yeon J."/>
        </authorList>
    </citation>
    <scope>NUCLEOTIDE SEQUENCE [LARGE SCALE GENOMIC DNA]</scope>
    <source>
        <strain evidence="2 3">SBD 7-3</strain>
    </source>
</reference>
<dbReference type="InterPro" id="IPR053716">
    <property type="entry name" value="Flag_assembly_chemotaxis_eff"/>
</dbReference>
<evidence type="ECO:0000256" key="1">
    <source>
        <dbReference type="SAM" id="MobiDB-lite"/>
    </source>
</evidence>
<keyword evidence="2" id="KW-0418">Kinase</keyword>
<gene>
    <name evidence="2" type="ORF">RXV79_04030</name>
</gene>
<organism evidence="2 3">
    <name type="scientific">Piscinibacter gummiphilus</name>
    <dbReference type="NCBI Taxonomy" id="946333"/>
    <lineage>
        <taxon>Bacteria</taxon>
        <taxon>Pseudomonadati</taxon>
        <taxon>Pseudomonadota</taxon>
        <taxon>Betaproteobacteria</taxon>
        <taxon>Burkholderiales</taxon>
        <taxon>Sphaerotilaceae</taxon>
        <taxon>Piscinibacter</taxon>
    </lineage>
</organism>
<sequence>MSIDWTLLVEVRERRRTSALELVARERRAAAESLAAWQQAQARQQQQVNAKLQHWQATAGALSGGECQVAHLRQAGAWSGALDAQIAQAGEAAAQAGQAHAQRQQVLDASRLKLRAASGELEAAQQMQQRTRSEARRQREQRLDAATEEAAAQAWLSRRARA</sequence>
<feature type="compositionally biased region" description="Basic and acidic residues" evidence="1">
    <location>
        <begin position="131"/>
        <end position="145"/>
    </location>
</feature>
<name>A0ABZ0CXI7_9BURK</name>
<keyword evidence="2" id="KW-0808">Transferase</keyword>
<dbReference type="GO" id="GO:0016301">
    <property type="term" value="F:kinase activity"/>
    <property type="evidence" value="ECO:0007669"/>
    <property type="project" value="UniProtKB-KW"/>
</dbReference>
<dbReference type="RefSeq" id="WP_316702188.1">
    <property type="nucleotide sequence ID" value="NZ_CP136336.1"/>
</dbReference>
<dbReference type="Gene3D" id="1.10.287.1700">
    <property type="match status" value="1"/>
</dbReference>
<evidence type="ECO:0000313" key="2">
    <source>
        <dbReference type="EMBL" id="WOB09231.1"/>
    </source>
</evidence>
<dbReference type="Proteomes" id="UP001303946">
    <property type="component" value="Chromosome"/>
</dbReference>
<proteinExistence type="predicted"/>
<feature type="region of interest" description="Disordered" evidence="1">
    <location>
        <begin position="122"/>
        <end position="146"/>
    </location>
</feature>
<keyword evidence="3" id="KW-1185">Reference proteome</keyword>
<dbReference type="EMBL" id="CP136336">
    <property type="protein sequence ID" value="WOB09231.1"/>
    <property type="molecule type" value="Genomic_DNA"/>
</dbReference>